<dbReference type="PANTHER" id="PTHR33121:SF70">
    <property type="entry name" value="SIGNALING PROTEIN YKOW"/>
    <property type="match status" value="1"/>
</dbReference>
<name>A0A1I3XEG0_9GAMM</name>
<dbReference type="InterPro" id="IPR050706">
    <property type="entry name" value="Cyclic-di-GMP_PDE-like"/>
</dbReference>
<evidence type="ECO:0000313" key="3">
    <source>
        <dbReference type="Proteomes" id="UP000198924"/>
    </source>
</evidence>
<evidence type="ECO:0000259" key="1">
    <source>
        <dbReference type="PROSITE" id="PS50883"/>
    </source>
</evidence>
<proteinExistence type="predicted"/>
<dbReference type="InterPro" id="IPR001633">
    <property type="entry name" value="EAL_dom"/>
</dbReference>
<protein>
    <submittedName>
        <fullName evidence="2">EAL domain-containing protein</fullName>
    </submittedName>
</protein>
<dbReference type="SUPFAM" id="SSF141868">
    <property type="entry name" value="EAL domain-like"/>
    <property type="match status" value="1"/>
</dbReference>
<gene>
    <name evidence="2" type="ORF">SAMN04488079_10627</name>
</gene>
<dbReference type="InterPro" id="IPR035919">
    <property type="entry name" value="EAL_sf"/>
</dbReference>
<dbReference type="PANTHER" id="PTHR33121">
    <property type="entry name" value="CYCLIC DI-GMP PHOSPHODIESTERASE PDEF"/>
    <property type="match status" value="1"/>
</dbReference>
<keyword evidence="3" id="KW-1185">Reference proteome</keyword>
<dbReference type="Proteomes" id="UP000198924">
    <property type="component" value="Unassembled WGS sequence"/>
</dbReference>
<dbReference type="STRING" id="45496.SAMN04488079_10627"/>
<sequence length="141" mass="15770">MPAQYLVIEITERVVVEDAVEANRVLRALKELGVGLAIDDLGVGYSSFSSLEIFPVDSIKIDRSFIHGLPENQSNSAITEAILNMADRLGFNVIAEGVETSGQLEFLRKYQCPQLQGLYFNKPMPAEEFEKYLNDKKQISD</sequence>
<organism evidence="2 3">
    <name type="scientific">Methylophaga sulfidovorans</name>
    <dbReference type="NCBI Taxonomy" id="45496"/>
    <lineage>
        <taxon>Bacteria</taxon>
        <taxon>Pseudomonadati</taxon>
        <taxon>Pseudomonadota</taxon>
        <taxon>Gammaproteobacteria</taxon>
        <taxon>Thiotrichales</taxon>
        <taxon>Piscirickettsiaceae</taxon>
        <taxon>Methylophaga</taxon>
    </lineage>
</organism>
<dbReference type="Pfam" id="PF00563">
    <property type="entry name" value="EAL"/>
    <property type="match status" value="1"/>
</dbReference>
<dbReference type="SMART" id="SM00052">
    <property type="entry name" value="EAL"/>
    <property type="match status" value="1"/>
</dbReference>
<dbReference type="AlphaFoldDB" id="A0A1I3XEG0"/>
<dbReference type="PROSITE" id="PS50883">
    <property type="entry name" value="EAL"/>
    <property type="match status" value="1"/>
</dbReference>
<dbReference type="CDD" id="cd01948">
    <property type="entry name" value="EAL"/>
    <property type="match status" value="1"/>
</dbReference>
<dbReference type="EMBL" id="FOSH01000006">
    <property type="protein sequence ID" value="SFK17914.1"/>
    <property type="molecule type" value="Genomic_DNA"/>
</dbReference>
<accession>A0A1I3XEG0</accession>
<evidence type="ECO:0000313" key="2">
    <source>
        <dbReference type="EMBL" id="SFK17914.1"/>
    </source>
</evidence>
<dbReference type="GO" id="GO:0071111">
    <property type="term" value="F:cyclic-guanylate-specific phosphodiesterase activity"/>
    <property type="evidence" value="ECO:0007669"/>
    <property type="project" value="InterPro"/>
</dbReference>
<feature type="domain" description="EAL" evidence="1">
    <location>
        <begin position="1"/>
        <end position="137"/>
    </location>
</feature>
<reference evidence="3" key="1">
    <citation type="submission" date="2016-10" db="EMBL/GenBank/DDBJ databases">
        <authorList>
            <person name="Varghese N."/>
            <person name="Submissions S."/>
        </authorList>
    </citation>
    <scope>NUCLEOTIDE SEQUENCE [LARGE SCALE GENOMIC DNA]</scope>
    <source>
        <strain evidence="3">DSM 11578</strain>
    </source>
</reference>
<dbReference type="Gene3D" id="3.20.20.450">
    <property type="entry name" value="EAL domain"/>
    <property type="match status" value="1"/>
</dbReference>